<evidence type="ECO:0000313" key="3">
    <source>
        <dbReference type="Proteomes" id="UP001066276"/>
    </source>
</evidence>
<protein>
    <submittedName>
        <fullName evidence="2">Uncharacterized protein</fullName>
    </submittedName>
</protein>
<sequence>MEDGPMLAFPRGTHKNLVDASTKERAYVTWDFLIRRKARTGAEYGIVGKEGGESEDGCKKDSGWLEEKEERCEEHGDPGEPI</sequence>
<organism evidence="2 3">
    <name type="scientific">Pleurodeles waltl</name>
    <name type="common">Iberian ribbed newt</name>
    <dbReference type="NCBI Taxonomy" id="8319"/>
    <lineage>
        <taxon>Eukaryota</taxon>
        <taxon>Metazoa</taxon>
        <taxon>Chordata</taxon>
        <taxon>Craniata</taxon>
        <taxon>Vertebrata</taxon>
        <taxon>Euteleostomi</taxon>
        <taxon>Amphibia</taxon>
        <taxon>Batrachia</taxon>
        <taxon>Caudata</taxon>
        <taxon>Salamandroidea</taxon>
        <taxon>Salamandridae</taxon>
        <taxon>Pleurodelinae</taxon>
        <taxon>Pleurodeles</taxon>
    </lineage>
</organism>
<dbReference type="Proteomes" id="UP001066276">
    <property type="component" value="Chromosome 11"/>
</dbReference>
<dbReference type="AlphaFoldDB" id="A0AAV7LKN1"/>
<keyword evidence="3" id="KW-1185">Reference proteome</keyword>
<name>A0AAV7LKN1_PLEWA</name>
<accession>A0AAV7LKN1</accession>
<gene>
    <name evidence="2" type="ORF">NDU88_005273</name>
</gene>
<comment type="caution">
    <text evidence="2">The sequence shown here is derived from an EMBL/GenBank/DDBJ whole genome shotgun (WGS) entry which is preliminary data.</text>
</comment>
<dbReference type="EMBL" id="JANPWB010000015">
    <property type="protein sequence ID" value="KAJ1092161.1"/>
    <property type="molecule type" value="Genomic_DNA"/>
</dbReference>
<reference evidence="2" key="1">
    <citation type="journal article" date="2022" name="bioRxiv">
        <title>Sequencing and chromosome-scale assembly of the giantPleurodeles waltlgenome.</title>
        <authorList>
            <person name="Brown T."/>
            <person name="Elewa A."/>
            <person name="Iarovenko S."/>
            <person name="Subramanian E."/>
            <person name="Araus A.J."/>
            <person name="Petzold A."/>
            <person name="Susuki M."/>
            <person name="Suzuki K.-i.T."/>
            <person name="Hayashi T."/>
            <person name="Toyoda A."/>
            <person name="Oliveira C."/>
            <person name="Osipova E."/>
            <person name="Leigh N.D."/>
            <person name="Simon A."/>
            <person name="Yun M.H."/>
        </authorList>
    </citation>
    <scope>NUCLEOTIDE SEQUENCE</scope>
    <source>
        <strain evidence="2">20211129_DDA</strain>
        <tissue evidence="2">Liver</tissue>
    </source>
</reference>
<feature type="compositionally biased region" description="Basic and acidic residues" evidence="1">
    <location>
        <begin position="50"/>
        <end position="82"/>
    </location>
</feature>
<proteinExistence type="predicted"/>
<evidence type="ECO:0000313" key="2">
    <source>
        <dbReference type="EMBL" id="KAJ1092161.1"/>
    </source>
</evidence>
<evidence type="ECO:0000256" key="1">
    <source>
        <dbReference type="SAM" id="MobiDB-lite"/>
    </source>
</evidence>
<feature type="region of interest" description="Disordered" evidence="1">
    <location>
        <begin position="47"/>
        <end position="82"/>
    </location>
</feature>